<proteinExistence type="predicted"/>
<sequence>MSKTRKPDALEERLLCDPDVQRAFDELAPQYEAARLLIEARARAGLSQAELAQRMGTTQSAIARLESGRTAPTLRTLQRYAEAVGARLRVRVETS</sequence>
<dbReference type="PANTHER" id="PTHR43236">
    <property type="entry name" value="ANTITOXIN HIGA1"/>
    <property type="match status" value="1"/>
</dbReference>
<dbReference type="Proteomes" id="UP000315736">
    <property type="component" value="Unassembled WGS sequence"/>
</dbReference>
<dbReference type="PANTHER" id="PTHR43236:SF1">
    <property type="entry name" value="BLL7220 PROTEIN"/>
    <property type="match status" value="1"/>
</dbReference>
<dbReference type="InterPro" id="IPR001387">
    <property type="entry name" value="Cro/C1-type_HTH"/>
</dbReference>
<dbReference type="OrthoDB" id="2736385at2"/>
<organism evidence="2 3">
    <name type="scientific">Tepidimonas alkaliphilus</name>
    <dbReference type="NCBI Taxonomy" id="2588942"/>
    <lineage>
        <taxon>Bacteria</taxon>
        <taxon>Pseudomonadati</taxon>
        <taxon>Pseudomonadota</taxon>
        <taxon>Betaproteobacteria</taxon>
        <taxon>Burkholderiales</taxon>
        <taxon>Tepidimonas</taxon>
    </lineage>
</organism>
<accession>A0A554WB07</accession>
<dbReference type="CDD" id="cd00093">
    <property type="entry name" value="HTH_XRE"/>
    <property type="match status" value="1"/>
</dbReference>
<comment type="caution">
    <text evidence="2">The sequence shown here is derived from an EMBL/GenBank/DDBJ whole genome shotgun (WGS) entry which is preliminary data.</text>
</comment>
<gene>
    <name evidence="2" type="primary">higA1</name>
    <name evidence="2" type="ORF">Talka_00422</name>
</gene>
<evidence type="ECO:0000313" key="2">
    <source>
        <dbReference type="EMBL" id="TSE20759.1"/>
    </source>
</evidence>
<dbReference type="AlphaFoldDB" id="A0A554WB07"/>
<evidence type="ECO:0000259" key="1">
    <source>
        <dbReference type="PROSITE" id="PS50943"/>
    </source>
</evidence>
<evidence type="ECO:0000313" key="3">
    <source>
        <dbReference type="Proteomes" id="UP000315736"/>
    </source>
</evidence>
<name>A0A554WB07_9BURK</name>
<dbReference type="GO" id="GO:0003677">
    <property type="term" value="F:DNA binding"/>
    <property type="evidence" value="ECO:0007669"/>
    <property type="project" value="InterPro"/>
</dbReference>
<reference evidence="2 3" key="1">
    <citation type="submission" date="2019-07" db="EMBL/GenBank/DDBJ databases">
        <title>Tepidimonas alkaliphilus YIM 72238 draft genome.</title>
        <authorList>
            <person name="Da Costa M.S."/>
            <person name="Froufe H.J.C."/>
            <person name="Egas C."/>
            <person name="Albuquerque L."/>
        </authorList>
    </citation>
    <scope>NUCLEOTIDE SEQUENCE [LARGE SCALE GENOMIC DNA]</scope>
    <source>
        <strain evidence="2 3">YIM 72238</strain>
    </source>
</reference>
<dbReference type="SUPFAM" id="SSF47413">
    <property type="entry name" value="lambda repressor-like DNA-binding domains"/>
    <property type="match status" value="1"/>
</dbReference>
<dbReference type="SMART" id="SM00530">
    <property type="entry name" value="HTH_XRE"/>
    <property type="match status" value="1"/>
</dbReference>
<protein>
    <submittedName>
        <fullName evidence="2">Antitoxin HigA1</fullName>
    </submittedName>
</protein>
<dbReference type="RefSeq" id="WP_143889475.1">
    <property type="nucleotide sequence ID" value="NZ_VJNB01000002.1"/>
</dbReference>
<dbReference type="EMBL" id="VJNB01000002">
    <property type="protein sequence ID" value="TSE20759.1"/>
    <property type="molecule type" value="Genomic_DNA"/>
</dbReference>
<dbReference type="Pfam" id="PF01381">
    <property type="entry name" value="HTH_3"/>
    <property type="match status" value="1"/>
</dbReference>
<keyword evidence="3" id="KW-1185">Reference proteome</keyword>
<dbReference type="Gene3D" id="1.10.260.40">
    <property type="entry name" value="lambda repressor-like DNA-binding domains"/>
    <property type="match status" value="1"/>
</dbReference>
<dbReference type="PROSITE" id="PS50943">
    <property type="entry name" value="HTH_CROC1"/>
    <property type="match status" value="1"/>
</dbReference>
<dbReference type="InterPro" id="IPR010982">
    <property type="entry name" value="Lambda_DNA-bd_dom_sf"/>
</dbReference>
<dbReference type="InterPro" id="IPR052345">
    <property type="entry name" value="Rad_response_metalloprotease"/>
</dbReference>
<feature type="domain" description="HTH cro/C1-type" evidence="1">
    <location>
        <begin position="37"/>
        <end position="91"/>
    </location>
</feature>